<dbReference type="EC" id="3.1.1.-" evidence="3"/>
<accession>A0A7W3LXW7</accession>
<dbReference type="Proteomes" id="UP000572680">
    <property type="component" value="Unassembled WGS sequence"/>
</dbReference>
<dbReference type="InterPro" id="IPR050309">
    <property type="entry name" value="Type-B_Carboxylest/Lipase"/>
</dbReference>
<dbReference type="Gene3D" id="3.40.50.1820">
    <property type="entry name" value="alpha/beta hydrolase"/>
    <property type="match status" value="1"/>
</dbReference>
<keyword evidence="4" id="KW-1185">Reference proteome</keyword>
<dbReference type="EMBL" id="JACJIA010000015">
    <property type="protein sequence ID" value="MBA8956358.1"/>
    <property type="molecule type" value="Genomic_DNA"/>
</dbReference>
<dbReference type="PANTHER" id="PTHR11559">
    <property type="entry name" value="CARBOXYLESTERASE"/>
    <property type="match status" value="1"/>
</dbReference>
<name>A0A7W3LXW7_ACTNM</name>
<organism evidence="3 4">
    <name type="scientific">Actinomadura namibiensis</name>
    <dbReference type="NCBI Taxonomy" id="182080"/>
    <lineage>
        <taxon>Bacteria</taxon>
        <taxon>Bacillati</taxon>
        <taxon>Actinomycetota</taxon>
        <taxon>Actinomycetes</taxon>
        <taxon>Streptosporangiales</taxon>
        <taxon>Thermomonosporaceae</taxon>
        <taxon>Actinomadura</taxon>
    </lineage>
</organism>
<evidence type="ECO:0000313" key="3">
    <source>
        <dbReference type="EMBL" id="MBA8956358.1"/>
    </source>
</evidence>
<reference evidence="3 4" key="1">
    <citation type="submission" date="2020-08" db="EMBL/GenBank/DDBJ databases">
        <title>Genomic Encyclopedia of Type Strains, Phase IV (KMG-IV): sequencing the most valuable type-strain genomes for metagenomic binning, comparative biology and taxonomic classification.</title>
        <authorList>
            <person name="Goeker M."/>
        </authorList>
    </citation>
    <scope>NUCLEOTIDE SEQUENCE [LARGE SCALE GENOMIC DNA]</scope>
    <source>
        <strain evidence="3 4">DSM 44197</strain>
    </source>
</reference>
<feature type="compositionally biased region" description="Basic and acidic residues" evidence="1">
    <location>
        <begin position="415"/>
        <end position="433"/>
    </location>
</feature>
<dbReference type="InterPro" id="IPR002018">
    <property type="entry name" value="CarbesteraseB"/>
</dbReference>
<evidence type="ECO:0000259" key="2">
    <source>
        <dbReference type="Pfam" id="PF00135"/>
    </source>
</evidence>
<protein>
    <submittedName>
        <fullName evidence="3">Para-nitrobenzyl esterase</fullName>
        <ecNumber evidence="3">3.1.1.-</ecNumber>
    </submittedName>
</protein>
<evidence type="ECO:0000256" key="1">
    <source>
        <dbReference type="SAM" id="MobiDB-lite"/>
    </source>
</evidence>
<dbReference type="Pfam" id="PF00135">
    <property type="entry name" value="COesterase"/>
    <property type="match status" value="1"/>
</dbReference>
<feature type="domain" description="Carboxylesterase type B" evidence="2">
    <location>
        <begin position="7"/>
        <end position="314"/>
    </location>
</feature>
<dbReference type="GO" id="GO:0016787">
    <property type="term" value="F:hydrolase activity"/>
    <property type="evidence" value="ECO:0007669"/>
    <property type="project" value="UniProtKB-KW"/>
</dbReference>
<evidence type="ECO:0000313" key="4">
    <source>
        <dbReference type="Proteomes" id="UP000572680"/>
    </source>
</evidence>
<comment type="caution">
    <text evidence="3">The sequence shown here is derived from an EMBL/GenBank/DDBJ whole genome shotgun (WGS) entry which is preliminary data.</text>
</comment>
<keyword evidence="3" id="KW-0378">Hydrolase</keyword>
<dbReference type="SUPFAM" id="SSF53474">
    <property type="entry name" value="alpha/beta-Hydrolases"/>
    <property type="match status" value="1"/>
</dbReference>
<dbReference type="InterPro" id="IPR029058">
    <property type="entry name" value="AB_hydrolase_fold"/>
</dbReference>
<dbReference type="AlphaFoldDB" id="A0A7W3LXW7"/>
<feature type="region of interest" description="Disordered" evidence="1">
    <location>
        <begin position="415"/>
        <end position="442"/>
    </location>
</feature>
<dbReference type="RefSeq" id="WP_182848278.1">
    <property type="nucleotide sequence ID" value="NZ_BAAALP010000044.1"/>
</dbReference>
<sequence>MTATAASAVVRTGAGPVRGGRENGVTVYRGVPYASVARRFAPPAPPAPWNGLRETRAFGPPVPQRPGHLAWVPGLGPPPGPARENRLTLNVWTPGPGTGPHPVLVFLHGGGFVSGSGAQPIHRGEVLARDHGLVVVTVDHRLGLLGFGYDDEIPANLGLRDQIAALEWVRDTIAAFGGDPARVTLAGHGTGATAALALTASPAAHGLFHRAALLSALPYGFATERGARVRTAAFRRALGRALPRSAPLRAVLDAEARAVAALPPVEGVLPVAPVVDGEILPRHPMDAVRSGTAARVPLLVATTAEETRLWAADDPGSLSRADVRTEVVFTRPANELARWHRTHGSPVLRELFEHRSPLARRGVPLGAAHLVDLPFRFGTLHDRRVAPLTGTGPEAVALAGRATAAFAAFCHGGDHRAQTDHHSETHDRREGRPCRTRSVSRS</sequence>
<gene>
    <name evidence="3" type="ORF">HNR61_008040</name>
</gene>
<proteinExistence type="predicted"/>